<keyword evidence="2" id="KW-1185">Reference proteome</keyword>
<comment type="caution">
    <text evidence="1">The sequence shown here is derived from an EMBL/GenBank/DDBJ whole genome shotgun (WGS) entry which is preliminary data.</text>
</comment>
<gene>
    <name evidence="1" type="ORF">L6452_05790</name>
</gene>
<dbReference type="EMBL" id="CM042048">
    <property type="protein sequence ID" value="KAI3758236.1"/>
    <property type="molecule type" value="Genomic_DNA"/>
</dbReference>
<reference evidence="1 2" key="2">
    <citation type="journal article" date="2022" name="Mol. Ecol. Resour.">
        <title>The genomes of chicory, endive, great burdock and yacon provide insights into Asteraceae paleo-polyploidization history and plant inulin production.</title>
        <authorList>
            <person name="Fan W."/>
            <person name="Wang S."/>
            <person name="Wang H."/>
            <person name="Wang A."/>
            <person name="Jiang F."/>
            <person name="Liu H."/>
            <person name="Zhao H."/>
            <person name="Xu D."/>
            <person name="Zhang Y."/>
        </authorList>
    </citation>
    <scope>NUCLEOTIDE SEQUENCE [LARGE SCALE GENOMIC DNA]</scope>
    <source>
        <strain evidence="2">cv. Niubang</strain>
    </source>
</reference>
<proteinExistence type="predicted"/>
<evidence type="ECO:0000313" key="1">
    <source>
        <dbReference type="EMBL" id="KAI3758236.1"/>
    </source>
</evidence>
<reference evidence="2" key="1">
    <citation type="journal article" date="2022" name="Mol. Ecol. Resour.">
        <title>The genomes of chicory, endive, great burdock and yacon provide insights into Asteraceae palaeo-polyploidization history and plant inulin production.</title>
        <authorList>
            <person name="Fan W."/>
            <person name="Wang S."/>
            <person name="Wang H."/>
            <person name="Wang A."/>
            <person name="Jiang F."/>
            <person name="Liu H."/>
            <person name="Zhao H."/>
            <person name="Xu D."/>
            <person name="Zhang Y."/>
        </authorList>
    </citation>
    <scope>NUCLEOTIDE SEQUENCE [LARGE SCALE GENOMIC DNA]</scope>
    <source>
        <strain evidence="2">cv. Niubang</strain>
    </source>
</reference>
<sequence length="156" mass="18085">MFRQSPRSRNGRNKGIKIKHVLQISVLFGASIWLLYQVQHTENKKAPITTNISENLNKDSSTDMIKLGRKGLRPRRKETKVQDRKETTEHDQSDEEDNENEAEEFVHEDMKHEEVGENASTDDGMEKDTKTEYQELKVEMKGHGNEEAKEKEKSNS</sequence>
<organism evidence="1 2">
    <name type="scientific">Arctium lappa</name>
    <name type="common">Greater burdock</name>
    <name type="synonym">Lappa major</name>
    <dbReference type="NCBI Taxonomy" id="4217"/>
    <lineage>
        <taxon>Eukaryota</taxon>
        <taxon>Viridiplantae</taxon>
        <taxon>Streptophyta</taxon>
        <taxon>Embryophyta</taxon>
        <taxon>Tracheophyta</taxon>
        <taxon>Spermatophyta</taxon>
        <taxon>Magnoliopsida</taxon>
        <taxon>eudicotyledons</taxon>
        <taxon>Gunneridae</taxon>
        <taxon>Pentapetalae</taxon>
        <taxon>asterids</taxon>
        <taxon>campanulids</taxon>
        <taxon>Asterales</taxon>
        <taxon>Asteraceae</taxon>
        <taxon>Carduoideae</taxon>
        <taxon>Cardueae</taxon>
        <taxon>Arctiinae</taxon>
        <taxon>Arctium</taxon>
    </lineage>
</organism>
<accession>A0ACB9EHK9</accession>
<protein>
    <submittedName>
        <fullName evidence="1">Uncharacterized protein</fullName>
    </submittedName>
</protein>
<dbReference type="Proteomes" id="UP001055879">
    <property type="component" value="Linkage Group LG02"/>
</dbReference>
<evidence type="ECO:0000313" key="2">
    <source>
        <dbReference type="Proteomes" id="UP001055879"/>
    </source>
</evidence>
<name>A0ACB9EHK9_ARCLA</name>